<proteinExistence type="predicted"/>
<name>A0A8H3IUX3_9LECA</name>
<evidence type="ECO:0000313" key="1">
    <source>
        <dbReference type="EMBL" id="CAF9933368.1"/>
    </source>
</evidence>
<evidence type="ECO:0000313" key="2">
    <source>
        <dbReference type="Proteomes" id="UP000664534"/>
    </source>
</evidence>
<dbReference type="Proteomes" id="UP000664534">
    <property type="component" value="Unassembled WGS sequence"/>
</dbReference>
<reference evidence="1" key="1">
    <citation type="submission" date="2021-03" db="EMBL/GenBank/DDBJ databases">
        <authorList>
            <person name="Tagirdzhanova G."/>
        </authorList>
    </citation>
    <scope>NUCLEOTIDE SEQUENCE</scope>
</reference>
<protein>
    <submittedName>
        <fullName evidence="1">Uncharacterized protein</fullName>
    </submittedName>
</protein>
<dbReference type="AlphaFoldDB" id="A0A8H3IUX3"/>
<sequence>MDKQKQDACLHWLTAAGFVPGGPEAKAIRKNLRWFRQIQSLEDIYTAGNYISAGLFETWAHPGDLEKRRQAVAVWASLLGFIVMDATSTGRTIEEMGLFLSEDMKSHVDDVRFWCMIRGNVGRITDAVKEIFVKVVMDPYPSPRTNLILWWLVVIIHSQVLDSQPECPVGGPIKDLVPNLSFDGKLKVLNHYARILTLEVLLHSWEPPDTINHASASKFLAIKREILERAKNESTRWGNQDAESPLSQQLLHEEPYMRTQAWQECLENLRSLVDAWLVHDCYGPIREILGLLEGLAVTRGDERRKDLVLSGTQPSSQPEIDEY</sequence>
<accession>A0A8H3IUX3</accession>
<dbReference type="OrthoDB" id="4468869at2759"/>
<keyword evidence="2" id="KW-1185">Reference proteome</keyword>
<gene>
    <name evidence="1" type="ORF">IMSHALPRED_009329</name>
</gene>
<organism evidence="1 2">
    <name type="scientific">Imshaugia aleurites</name>
    <dbReference type="NCBI Taxonomy" id="172621"/>
    <lineage>
        <taxon>Eukaryota</taxon>
        <taxon>Fungi</taxon>
        <taxon>Dikarya</taxon>
        <taxon>Ascomycota</taxon>
        <taxon>Pezizomycotina</taxon>
        <taxon>Lecanoromycetes</taxon>
        <taxon>OSLEUM clade</taxon>
        <taxon>Lecanoromycetidae</taxon>
        <taxon>Lecanorales</taxon>
        <taxon>Lecanorineae</taxon>
        <taxon>Parmeliaceae</taxon>
        <taxon>Imshaugia</taxon>
    </lineage>
</organism>
<dbReference type="EMBL" id="CAJPDT010000070">
    <property type="protein sequence ID" value="CAF9933368.1"/>
    <property type="molecule type" value="Genomic_DNA"/>
</dbReference>
<comment type="caution">
    <text evidence="1">The sequence shown here is derived from an EMBL/GenBank/DDBJ whole genome shotgun (WGS) entry which is preliminary data.</text>
</comment>